<reference evidence="1 2" key="1">
    <citation type="submission" date="2023-02" db="EMBL/GenBank/DDBJ databases">
        <title>Genome sequence of Novosphingobium humi KACC 19094.</title>
        <authorList>
            <person name="Kim S."/>
            <person name="Heo J."/>
            <person name="Kwon S.-W."/>
        </authorList>
    </citation>
    <scope>NUCLEOTIDE SEQUENCE [LARGE SCALE GENOMIC DNA]</scope>
    <source>
        <strain evidence="1 2">KACC 19094</strain>
    </source>
</reference>
<gene>
    <name evidence="1" type="ORF">PQ457_05105</name>
</gene>
<evidence type="ECO:0000313" key="2">
    <source>
        <dbReference type="Proteomes" id="UP001218231"/>
    </source>
</evidence>
<proteinExistence type="predicted"/>
<dbReference type="RefSeq" id="WP_273618680.1">
    <property type="nucleotide sequence ID" value="NZ_CP117417.1"/>
</dbReference>
<accession>A0ABY7TZ86</accession>
<organism evidence="1 2">
    <name type="scientific">Novosphingobium humi</name>
    <dbReference type="NCBI Taxonomy" id="2282397"/>
    <lineage>
        <taxon>Bacteria</taxon>
        <taxon>Pseudomonadati</taxon>
        <taxon>Pseudomonadota</taxon>
        <taxon>Alphaproteobacteria</taxon>
        <taxon>Sphingomonadales</taxon>
        <taxon>Sphingomonadaceae</taxon>
        <taxon>Novosphingobium</taxon>
    </lineage>
</organism>
<dbReference type="EMBL" id="CP117417">
    <property type="protein sequence ID" value="WCT78351.1"/>
    <property type="molecule type" value="Genomic_DNA"/>
</dbReference>
<dbReference type="Proteomes" id="UP001218231">
    <property type="component" value="Chromosome"/>
</dbReference>
<keyword evidence="2" id="KW-1185">Reference proteome</keyword>
<protein>
    <submittedName>
        <fullName evidence="1">Vgr related protein</fullName>
    </submittedName>
</protein>
<name>A0ABY7TZ86_9SPHN</name>
<evidence type="ECO:0000313" key="1">
    <source>
        <dbReference type="EMBL" id="WCT78351.1"/>
    </source>
</evidence>
<sequence length="156" mass="17994">MPRPAIRPLTPAEKDMTAAMFGPALDPEPVRVIRRRWWWFQPRNVVMAPRGHLHFHPDSHLWHPCFAQGSPAAQGLFIHEMAHVWQHQAGMNLLLRRMPFCRYDYALRPGAALGDYNIEQQAEIIRHTFLLRQGASWPGAPHLGDLERIIPFGRAK</sequence>